<dbReference type="Proteomes" id="UP001161422">
    <property type="component" value="Unassembled WGS sequence"/>
</dbReference>
<comment type="caution">
    <text evidence="1">The sequence shown here is derived from an EMBL/GenBank/DDBJ whole genome shotgun (WGS) entry which is preliminary data.</text>
</comment>
<sequence length="71" mass="7844">MTPFEISRIETKSGTYRLAGHYDLSGKSLSVEFTSAEFMGTDGWVAIAVNSKKGQKRLQGIMPDVLLHLEV</sequence>
<accession>A0AA37RRQ1</accession>
<evidence type="ECO:0000313" key="2">
    <source>
        <dbReference type="Proteomes" id="UP001161422"/>
    </source>
</evidence>
<dbReference type="AlphaFoldDB" id="A0AA37RRQ1"/>
<proteinExistence type="predicted"/>
<protein>
    <submittedName>
        <fullName evidence="1">Uncharacterized protein</fullName>
    </submittedName>
</protein>
<dbReference type="EMBL" id="BSNC01000001">
    <property type="protein sequence ID" value="GLP95138.1"/>
    <property type="molecule type" value="Genomic_DNA"/>
</dbReference>
<name>A0AA37RRQ1_9GAMM</name>
<organism evidence="1 2">
    <name type="scientific">Paraferrimonas sedimenticola</name>
    <dbReference type="NCBI Taxonomy" id="375674"/>
    <lineage>
        <taxon>Bacteria</taxon>
        <taxon>Pseudomonadati</taxon>
        <taxon>Pseudomonadota</taxon>
        <taxon>Gammaproteobacteria</taxon>
        <taxon>Alteromonadales</taxon>
        <taxon>Ferrimonadaceae</taxon>
        <taxon>Paraferrimonas</taxon>
    </lineage>
</organism>
<evidence type="ECO:0000313" key="1">
    <source>
        <dbReference type="EMBL" id="GLP95138.1"/>
    </source>
</evidence>
<reference evidence="1" key="1">
    <citation type="journal article" date="2014" name="Int. J. Syst. Evol. Microbiol.">
        <title>Complete genome sequence of Corynebacterium casei LMG S-19264T (=DSM 44701T), isolated from a smear-ripened cheese.</title>
        <authorList>
            <consortium name="US DOE Joint Genome Institute (JGI-PGF)"/>
            <person name="Walter F."/>
            <person name="Albersmeier A."/>
            <person name="Kalinowski J."/>
            <person name="Ruckert C."/>
        </authorList>
    </citation>
    <scope>NUCLEOTIDE SEQUENCE</scope>
    <source>
        <strain evidence="1">NBRC 101628</strain>
    </source>
</reference>
<gene>
    <name evidence="1" type="ORF">GCM10007895_04440</name>
</gene>
<keyword evidence="2" id="KW-1185">Reference proteome</keyword>
<reference evidence="1" key="2">
    <citation type="submission" date="2023-01" db="EMBL/GenBank/DDBJ databases">
        <title>Draft genome sequence of Paraferrimonas sedimenticola strain NBRC 101628.</title>
        <authorList>
            <person name="Sun Q."/>
            <person name="Mori K."/>
        </authorList>
    </citation>
    <scope>NUCLEOTIDE SEQUENCE</scope>
    <source>
        <strain evidence="1">NBRC 101628</strain>
    </source>
</reference>
<dbReference type="RefSeq" id="WP_095505841.1">
    <property type="nucleotide sequence ID" value="NZ_BSNC01000001.1"/>
</dbReference>